<accession>A0A1L3FDU0</accession>
<dbReference type="EMBL" id="CP017637">
    <property type="protein sequence ID" value="APG11412.1"/>
    <property type="molecule type" value="Genomic_DNA"/>
</dbReference>
<dbReference type="Proteomes" id="UP000181962">
    <property type="component" value="Chromosome"/>
</dbReference>
<dbReference type="AlphaFoldDB" id="A0A1L3FDU0"/>
<protein>
    <submittedName>
        <fullName evidence="1">Uncharacterized protein</fullName>
    </submittedName>
</protein>
<dbReference type="RefSeq" id="WP_071913155.1">
    <property type="nucleotide sequence ID" value="NZ_CP017637.1"/>
</dbReference>
<name>A0A1L3FDU0_BRAJP</name>
<evidence type="ECO:0000313" key="1">
    <source>
        <dbReference type="EMBL" id="APG11412.1"/>
    </source>
</evidence>
<sequence length="65" mass="6958">MTKTGDLGPQYQALLDGKARKATPDQYVVRDVYTDEIATDGGKPLRGLSYADAKAKADKLNAKAS</sequence>
<gene>
    <name evidence="1" type="ORF">BKD09_24055</name>
</gene>
<organism evidence="1 2">
    <name type="scientific">Bradyrhizobium japonicum</name>
    <dbReference type="NCBI Taxonomy" id="375"/>
    <lineage>
        <taxon>Bacteria</taxon>
        <taxon>Pseudomonadati</taxon>
        <taxon>Pseudomonadota</taxon>
        <taxon>Alphaproteobacteria</taxon>
        <taxon>Hyphomicrobiales</taxon>
        <taxon>Nitrobacteraceae</taxon>
        <taxon>Bradyrhizobium</taxon>
    </lineage>
</organism>
<proteinExistence type="predicted"/>
<reference evidence="1 2" key="1">
    <citation type="submission" date="2016-11" db="EMBL/GenBank/DDBJ databases">
        <title>Complete Genome Sequence of Bradyrhizobium sp. strain J5, an isolated from soybean nodule in Hokkaido.</title>
        <authorList>
            <person name="Kanehara K."/>
        </authorList>
    </citation>
    <scope>NUCLEOTIDE SEQUENCE [LARGE SCALE GENOMIC DNA]</scope>
    <source>
        <strain evidence="1 2">J5</strain>
    </source>
</reference>
<evidence type="ECO:0000313" key="2">
    <source>
        <dbReference type="Proteomes" id="UP000181962"/>
    </source>
</evidence>